<keyword evidence="14" id="KW-1185">Reference proteome</keyword>
<dbReference type="Pfam" id="PF00999">
    <property type="entry name" value="Na_H_Exchanger"/>
    <property type="match status" value="1"/>
</dbReference>
<keyword evidence="3" id="KW-0050">Antiport</keyword>
<feature type="transmembrane region" description="Helical" evidence="11">
    <location>
        <begin position="296"/>
        <end position="317"/>
    </location>
</feature>
<organism evidence="13 14">
    <name type="scientific">Litoribrevibacter euphylliae</name>
    <dbReference type="NCBI Taxonomy" id="1834034"/>
    <lineage>
        <taxon>Bacteria</taxon>
        <taxon>Pseudomonadati</taxon>
        <taxon>Pseudomonadota</taxon>
        <taxon>Gammaproteobacteria</taxon>
        <taxon>Oceanospirillales</taxon>
        <taxon>Oceanospirillaceae</taxon>
        <taxon>Litoribrevibacter</taxon>
    </lineage>
</organism>
<feature type="domain" description="Cyclic nucleotide-binding" evidence="12">
    <location>
        <begin position="712"/>
        <end position="807"/>
    </location>
</feature>
<evidence type="ECO:0000256" key="10">
    <source>
        <dbReference type="ARBA" id="ARBA00023201"/>
    </source>
</evidence>
<evidence type="ECO:0000313" key="14">
    <source>
        <dbReference type="Proteomes" id="UP001595476"/>
    </source>
</evidence>
<keyword evidence="9 11" id="KW-0472">Membrane</keyword>
<evidence type="ECO:0000259" key="12">
    <source>
        <dbReference type="PROSITE" id="PS50042"/>
    </source>
</evidence>
<evidence type="ECO:0000256" key="6">
    <source>
        <dbReference type="ARBA" id="ARBA00022989"/>
    </source>
</evidence>
<accession>A0ABV7HJP3</accession>
<keyword evidence="7" id="KW-0915">Sodium</keyword>
<dbReference type="Proteomes" id="UP001595476">
    <property type="component" value="Unassembled WGS sequence"/>
</dbReference>
<evidence type="ECO:0000256" key="1">
    <source>
        <dbReference type="ARBA" id="ARBA00004651"/>
    </source>
</evidence>
<dbReference type="PROSITE" id="PS50042">
    <property type="entry name" value="CNMP_BINDING_3"/>
    <property type="match status" value="1"/>
</dbReference>
<evidence type="ECO:0000256" key="11">
    <source>
        <dbReference type="SAM" id="Phobius"/>
    </source>
</evidence>
<evidence type="ECO:0000256" key="7">
    <source>
        <dbReference type="ARBA" id="ARBA00023053"/>
    </source>
</evidence>
<keyword evidence="8" id="KW-0406">Ion transport</keyword>
<dbReference type="InterPro" id="IPR000595">
    <property type="entry name" value="cNMP-bd_dom"/>
</dbReference>
<dbReference type="InterPro" id="IPR006153">
    <property type="entry name" value="Cation/H_exchanger_TM"/>
</dbReference>
<feature type="transmembrane region" description="Helical" evidence="11">
    <location>
        <begin position="207"/>
        <end position="229"/>
    </location>
</feature>
<evidence type="ECO:0000256" key="3">
    <source>
        <dbReference type="ARBA" id="ARBA00022449"/>
    </source>
</evidence>
<reference evidence="14" key="1">
    <citation type="journal article" date="2019" name="Int. J. Syst. Evol. Microbiol.">
        <title>The Global Catalogue of Microorganisms (GCM) 10K type strain sequencing project: providing services to taxonomists for standard genome sequencing and annotation.</title>
        <authorList>
            <consortium name="The Broad Institute Genomics Platform"/>
            <consortium name="The Broad Institute Genome Sequencing Center for Infectious Disease"/>
            <person name="Wu L."/>
            <person name="Ma J."/>
        </authorList>
    </citation>
    <scope>NUCLEOTIDE SEQUENCE [LARGE SCALE GENOMIC DNA]</scope>
    <source>
        <strain evidence="14">KCTC 52438</strain>
    </source>
</reference>
<dbReference type="Gene3D" id="2.60.120.10">
    <property type="entry name" value="Jelly Rolls"/>
    <property type="match status" value="1"/>
</dbReference>
<comment type="caution">
    <text evidence="13">The sequence shown here is derived from an EMBL/GenBank/DDBJ whole genome shotgun (WGS) entry which is preliminary data.</text>
</comment>
<comment type="subcellular location">
    <subcellularLocation>
        <location evidence="1">Cell membrane</location>
        <topology evidence="1">Multi-pass membrane protein</topology>
    </subcellularLocation>
</comment>
<feature type="transmembrane region" description="Helical" evidence="11">
    <location>
        <begin position="131"/>
        <end position="153"/>
    </location>
</feature>
<dbReference type="InterPro" id="IPR018490">
    <property type="entry name" value="cNMP-bd_dom_sf"/>
</dbReference>
<keyword evidence="6 11" id="KW-1133">Transmembrane helix</keyword>
<dbReference type="InterPro" id="IPR014710">
    <property type="entry name" value="RmlC-like_jellyroll"/>
</dbReference>
<keyword evidence="2" id="KW-0813">Transport</keyword>
<feature type="transmembrane region" description="Helical" evidence="11">
    <location>
        <begin position="259"/>
        <end position="275"/>
    </location>
</feature>
<feature type="transmembrane region" description="Helical" evidence="11">
    <location>
        <begin position="323"/>
        <end position="348"/>
    </location>
</feature>
<dbReference type="SUPFAM" id="SSF51206">
    <property type="entry name" value="cAMP-binding domain-like"/>
    <property type="match status" value="1"/>
</dbReference>
<gene>
    <name evidence="13" type="ORF">ACFOEK_17740</name>
</gene>
<feature type="transmembrane region" description="Helical" evidence="11">
    <location>
        <begin position="104"/>
        <end position="125"/>
    </location>
</feature>
<evidence type="ECO:0000256" key="2">
    <source>
        <dbReference type="ARBA" id="ARBA00022448"/>
    </source>
</evidence>
<sequence length="832" mass="91654">MHYETGLLVLIFVILALFIGASVRHLLKGTQVPYTVALLVIGLVLGLIHRTELFSIHVPMIAETLDLVVDISPHLILFVFLPTLIFESAFAMEVHLFRRMFVQIAVLAVPGLIVATMLTAGLAQWAFPFDWSWALCLMFGALISATDPVAVVALLKEVSSRKRLETLIEGESLLNDGTAIVFFSLFYGWVLMGMDQDVNVFAVAAEFSWVVSAGLLIGLVVGGWSIIWLGRVFNDPMIEISLSIMVAYLVFLLAESIHVSGVVAVVTLALMYASIGRTRISPEVAGFLHHFWEMMAHIANTLIFLLVGVLVAVRVPLTNLDLWQALIILYVGIMAIRSFAVTLFMPILKRIGIGINREKAIVLVWGGLRGAVSLALALTVAANDQIPKEIGDQVMFLCAGIVVLTILINGTTMGQVLHWLGLDKLPSAKQATVDKAQGEINHTLNQMLPEMMTSEFLKGADWDSVKETARLQVTTQPTTVALDELVGSSDVTQGISQQDLAVACKRRLLETERKHYWSQFEQGTLGKVATAKLVEAVEHALDGDPEIGPRTELFTAWKTPKWIAMLREFKGMKRLATKLAFDHLAQGYDMARGFLQAQDALAEHIDVLASDENVAAQVRLDVEANKDATLQHIQYLRDSFPEIIHALETQAATRLLLNRERALIQQQHKLAVLDKPEAERMIMDVEARMMSLQRTQVSEVIRSDQLVDCMPWSRQLSQDSKAQLSQMMQSTIYNEGDVIAEQHKPQHAIGVIVRGTVEASLKVGDVQSCTTYGPGETISALAILSSKSPATYVAESPVEINWFALEKLKALMLRDSQLACAIAPLISSDKAV</sequence>
<proteinExistence type="predicted"/>
<dbReference type="CDD" id="cd00038">
    <property type="entry name" value="CAP_ED"/>
    <property type="match status" value="1"/>
</dbReference>
<evidence type="ECO:0000256" key="4">
    <source>
        <dbReference type="ARBA" id="ARBA00022475"/>
    </source>
</evidence>
<evidence type="ECO:0000256" key="9">
    <source>
        <dbReference type="ARBA" id="ARBA00023136"/>
    </source>
</evidence>
<feature type="transmembrane region" description="Helical" evidence="11">
    <location>
        <begin position="34"/>
        <end position="51"/>
    </location>
</feature>
<keyword evidence="4" id="KW-1003">Cell membrane</keyword>
<dbReference type="RefSeq" id="WP_386722808.1">
    <property type="nucleotide sequence ID" value="NZ_JBHRSZ010000007.1"/>
</dbReference>
<feature type="transmembrane region" description="Helical" evidence="11">
    <location>
        <begin position="71"/>
        <end position="92"/>
    </location>
</feature>
<evidence type="ECO:0000256" key="5">
    <source>
        <dbReference type="ARBA" id="ARBA00022692"/>
    </source>
</evidence>
<feature type="transmembrane region" description="Helical" evidence="11">
    <location>
        <begin position="394"/>
        <end position="420"/>
    </location>
</feature>
<dbReference type="InterPro" id="IPR018422">
    <property type="entry name" value="Cation/H_exchanger_CPA1"/>
</dbReference>
<protein>
    <submittedName>
        <fullName evidence="13">Cation:proton antiporter</fullName>
    </submittedName>
</protein>
<feature type="transmembrane region" description="Helical" evidence="11">
    <location>
        <begin position="6"/>
        <end position="27"/>
    </location>
</feature>
<name>A0ABV7HJP3_9GAMM</name>
<dbReference type="Gene3D" id="6.10.140.1330">
    <property type="match status" value="1"/>
</dbReference>
<dbReference type="PANTHER" id="PTHR10110">
    <property type="entry name" value="SODIUM/HYDROGEN EXCHANGER"/>
    <property type="match status" value="1"/>
</dbReference>
<dbReference type="EMBL" id="JBHRSZ010000007">
    <property type="protein sequence ID" value="MFC3152886.1"/>
    <property type="molecule type" value="Genomic_DNA"/>
</dbReference>
<keyword evidence="5 11" id="KW-0812">Transmembrane</keyword>
<dbReference type="Pfam" id="PF00027">
    <property type="entry name" value="cNMP_binding"/>
    <property type="match status" value="1"/>
</dbReference>
<feature type="transmembrane region" description="Helical" evidence="11">
    <location>
        <begin position="173"/>
        <end position="192"/>
    </location>
</feature>
<feature type="transmembrane region" description="Helical" evidence="11">
    <location>
        <begin position="360"/>
        <end position="382"/>
    </location>
</feature>
<evidence type="ECO:0000256" key="8">
    <source>
        <dbReference type="ARBA" id="ARBA00023065"/>
    </source>
</evidence>
<evidence type="ECO:0000313" key="13">
    <source>
        <dbReference type="EMBL" id="MFC3152886.1"/>
    </source>
</evidence>
<dbReference type="PANTHER" id="PTHR10110:SF86">
    <property type="entry name" value="SODIUM_HYDROGEN EXCHANGER 7"/>
    <property type="match status" value="1"/>
</dbReference>
<keyword evidence="10" id="KW-0739">Sodium transport</keyword>